<evidence type="ECO:0008006" key="3">
    <source>
        <dbReference type="Google" id="ProtNLM"/>
    </source>
</evidence>
<gene>
    <name evidence="1" type="ORF">ACFQDI_12880</name>
</gene>
<dbReference type="Proteomes" id="UP001596052">
    <property type="component" value="Unassembled WGS sequence"/>
</dbReference>
<accession>A0ABW0KQR3</accession>
<evidence type="ECO:0000313" key="2">
    <source>
        <dbReference type="Proteomes" id="UP001596052"/>
    </source>
</evidence>
<dbReference type="EMBL" id="JBHSMQ010000004">
    <property type="protein sequence ID" value="MFC5455754.1"/>
    <property type="molecule type" value="Genomic_DNA"/>
</dbReference>
<reference evidence="2" key="1">
    <citation type="journal article" date="2019" name="Int. J. Syst. Evol. Microbiol.">
        <title>The Global Catalogue of Microorganisms (GCM) 10K type strain sequencing project: providing services to taxonomists for standard genome sequencing and annotation.</title>
        <authorList>
            <consortium name="The Broad Institute Genomics Platform"/>
            <consortium name="The Broad Institute Genome Sequencing Center for Infectious Disease"/>
            <person name="Wu L."/>
            <person name="Ma J."/>
        </authorList>
    </citation>
    <scope>NUCLEOTIDE SEQUENCE [LARGE SCALE GENOMIC DNA]</scope>
    <source>
        <strain evidence="2">CGMCC 4.1469</strain>
    </source>
</reference>
<sequence length="169" mass="18848">MPKSSLPEIPSDIVSAAEELLLLESSAQGCVIDPAEWGQISPFIDSLFPECYKLLLQRFPLAGREFDIDEEDFYQGEIYFWEPHFFRGVEDGDGVLPVAGLLLADDPELWPFCGIPDGNLLVARGRDFQSIQIYKYSAGFGIDSRSPINDSLCGFLKRLFPSDYEGGVD</sequence>
<keyword evidence="2" id="KW-1185">Reference proteome</keyword>
<organism evidence="1 2">
    <name type="scientific">Prosthecobacter fluviatilis</name>
    <dbReference type="NCBI Taxonomy" id="445931"/>
    <lineage>
        <taxon>Bacteria</taxon>
        <taxon>Pseudomonadati</taxon>
        <taxon>Verrucomicrobiota</taxon>
        <taxon>Verrucomicrobiia</taxon>
        <taxon>Verrucomicrobiales</taxon>
        <taxon>Verrucomicrobiaceae</taxon>
        <taxon>Prosthecobacter</taxon>
    </lineage>
</organism>
<proteinExistence type="predicted"/>
<evidence type="ECO:0000313" key="1">
    <source>
        <dbReference type="EMBL" id="MFC5455754.1"/>
    </source>
</evidence>
<protein>
    <recommendedName>
        <fullName evidence="3">SMI1/KNR4 family protein</fullName>
    </recommendedName>
</protein>
<comment type="caution">
    <text evidence="1">The sequence shown here is derived from an EMBL/GenBank/DDBJ whole genome shotgun (WGS) entry which is preliminary data.</text>
</comment>
<dbReference type="RefSeq" id="WP_377167142.1">
    <property type="nucleotide sequence ID" value="NZ_JBHSMQ010000004.1"/>
</dbReference>
<name>A0ABW0KQR3_9BACT</name>